<evidence type="ECO:0000313" key="2">
    <source>
        <dbReference type="EMBL" id="BAC45083.1"/>
    </source>
</evidence>
<accession>Q8GVX1</accession>
<proteinExistence type="predicted"/>
<evidence type="ECO:0000313" key="3">
    <source>
        <dbReference type="Proteomes" id="UP000000763"/>
    </source>
</evidence>
<feature type="compositionally biased region" description="Polar residues" evidence="1">
    <location>
        <begin position="45"/>
        <end position="60"/>
    </location>
</feature>
<dbReference type="EMBL" id="AP003960">
    <property type="protein sequence ID" value="BAC45083.1"/>
    <property type="molecule type" value="Genomic_DNA"/>
</dbReference>
<dbReference type="Proteomes" id="UP000000763">
    <property type="component" value="Chromosome 7"/>
</dbReference>
<gene>
    <name evidence="2" type="primary">OJ1612_A04.129</name>
</gene>
<name>Q8GVX1_ORYSJ</name>
<reference evidence="3" key="2">
    <citation type="journal article" date="2008" name="Nucleic Acids Res.">
        <title>The rice annotation project database (RAP-DB): 2008 update.</title>
        <authorList>
            <consortium name="The rice annotation project (RAP)"/>
        </authorList>
    </citation>
    <scope>GENOME REANNOTATION</scope>
    <source>
        <strain evidence="3">cv. Nipponbare</strain>
    </source>
</reference>
<feature type="region of interest" description="Disordered" evidence="1">
    <location>
        <begin position="1"/>
        <end position="31"/>
    </location>
</feature>
<organism evidence="2 3">
    <name type="scientific">Oryza sativa subsp. japonica</name>
    <name type="common">Rice</name>
    <dbReference type="NCBI Taxonomy" id="39947"/>
    <lineage>
        <taxon>Eukaryota</taxon>
        <taxon>Viridiplantae</taxon>
        <taxon>Streptophyta</taxon>
        <taxon>Embryophyta</taxon>
        <taxon>Tracheophyta</taxon>
        <taxon>Spermatophyta</taxon>
        <taxon>Magnoliopsida</taxon>
        <taxon>Liliopsida</taxon>
        <taxon>Poales</taxon>
        <taxon>Poaceae</taxon>
        <taxon>BOP clade</taxon>
        <taxon>Oryzoideae</taxon>
        <taxon>Oryzeae</taxon>
        <taxon>Oryzinae</taxon>
        <taxon>Oryza</taxon>
        <taxon>Oryza sativa</taxon>
    </lineage>
</organism>
<dbReference type="AlphaFoldDB" id="Q8GVX1"/>
<sequence>MMQSSGGAKSIARDLGVSNPPRPSNKDDYGATLHLSSVQQWCCSDPHSTQQWRSPSSLVVTPSKRRCSRTLPNLLGERKSNRR</sequence>
<protein>
    <submittedName>
        <fullName evidence="2">Uncharacterized protein</fullName>
    </submittedName>
</protein>
<reference evidence="3" key="1">
    <citation type="journal article" date="2005" name="Nature">
        <title>The map-based sequence of the rice genome.</title>
        <authorList>
            <consortium name="International rice genome sequencing project (IRGSP)"/>
            <person name="Matsumoto T."/>
            <person name="Wu J."/>
            <person name="Kanamori H."/>
            <person name="Katayose Y."/>
            <person name="Fujisawa M."/>
            <person name="Namiki N."/>
            <person name="Mizuno H."/>
            <person name="Yamamoto K."/>
            <person name="Antonio B.A."/>
            <person name="Baba T."/>
            <person name="Sakata K."/>
            <person name="Nagamura Y."/>
            <person name="Aoki H."/>
            <person name="Arikawa K."/>
            <person name="Arita K."/>
            <person name="Bito T."/>
            <person name="Chiden Y."/>
            <person name="Fujitsuka N."/>
            <person name="Fukunaka R."/>
            <person name="Hamada M."/>
            <person name="Harada C."/>
            <person name="Hayashi A."/>
            <person name="Hijishita S."/>
            <person name="Honda M."/>
            <person name="Hosokawa S."/>
            <person name="Ichikawa Y."/>
            <person name="Idonuma A."/>
            <person name="Iijima M."/>
            <person name="Ikeda M."/>
            <person name="Ikeno M."/>
            <person name="Ito K."/>
            <person name="Ito S."/>
            <person name="Ito T."/>
            <person name="Ito Y."/>
            <person name="Ito Y."/>
            <person name="Iwabuchi A."/>
            <person name="Kamiya K."/>
            <person name="Karasawa W."/>
            <person name="Kurita K."/>
            <person name="Katagiri S."/>
            <person name="Kikuta A."/>
            <person name="Kobayashi H."/>
            <person name="Kobayashi N."/>
            <person name="Machita K."/>
            <person name="Maehara T."/>
            <person name="Masukawa M."/>
            <person name="Mizubayashi T."/>
            <person name="Mukai Y."/>
            <person name="Nagasaki H."/>
            <person name="Nagata Y."/>
            <person name="Naito S."/>
            <person name="Nakashima M."/>
            <person name="Nakama Y."/>
            <person name="Nakamichi Y."/>
            <person name="Nakamura M."/>
            <person name="Meguro A."/>
            <person name="Negishi M."/>
            <person name="Ohta I."/>
            <person name="Ohta T."/>
            <person name="Okamoto M."/>
            <person name="Ono N."/>
            <person name="Saji S."/>
            <person name="Sakaguchi M."/>
            <person name="Sakai K."/>
            <person name="Shibata M."/>
            <person name="Shimokawa T."/>
            <person name="Song J."/>
            <person name="Takazaki Y."/>
            <person name="Terasawa K."/>
            <person name="Tsugane M."/>
            <person name="Tsuji K."/>
            <person name="Ueda S."/>
            <person name="Waki K."/>
            <person name="Yamagata H."/>
            <person name="Yamamoto M."/>
            <person name="Yamamoto S."/>
            <person name="Yamane H."/>
            <person name="Yoshiki S."/>
            <person name="Yoshihara R."/>
            <person name="Yukawa K."/>
            <person name="Zhong H."/>
            <person name="Yano M."/>
            <person name="Yuan Q."/>
            <person name="Ouyang S."/>
            <person name="Liu J."/>
            <person name="Jones K.M."/>
            <person name="Gansberger K."/>
            <person name="Moffat K."/>
            <person name="Hill J."/>
            <person name="Bera J."/>
            <person name="Fadrosh D."/>
            <person name="Jin S."/>
            <person name="Johri S."/>
            <person name="Kim M."/>
            <person name="Overton L."/>
            <person name="Reardon M."/>
            <person name="Tsitrin T."/>
            <person name="Vuong H."/>
            <person name="Weaver B."/>
            <person name="Ciecko A."/>
            <person name="Tallon L."/>
            <person name="Jackson J."/>
            <person name="Pai G."/>
            <person name="Aken S.V."/>
            <person name="Utterback T."/>
            <person name="Reidmuller S."/>
            <person name="Feldblyum T."/>
            <person name="Hsiao J."/>
            <person name="Zismann V."/>
            <person name="Iobst S."/>
            <person name="de Vazeille A.R."/>
            <person name="Buell C.R."/>
            <person name="Ying K."/>
            <person name="Li Y."/>
            <person name="Lu T."/>
            <person name="Huang Y."/>
            <person name="Zhao Q."/>
            <person name="Feng Q."/>
            <person name="Zhang L."/>
            <person name="Zhu J."/>
            <person name="Weng Q."/>
            <person name="Mu J."/>
            <person name="Lu Y."/>
            <person name="Fan D."/>
            <person name="Liu Y."/>
            <person name="Guan J."/>
            <person name="Zhang Y."/>
            <person name="Yu S."/>
            <person name="Liu X."/>
            <person name="Zhang Y."/>
            <person name="Hong G."/>
            <person name="Han B."/>
            <person name="Choisne N."/>
            <person name="Demange N."/>
            <person name="Orjeda G."/>
            <person name="Samain S."/>
            <person name="Cattolico L."/>
            <person name="Pelletier E."/>
            <person name="Couloux A."/>
            <person name="Segurens B."/>
            <person name="Wincker P."/>
            <person name="D'Hont A."/>
            <person name="Scarpelli C."/>
            <person name="Weissenbach J."/>
            <person name="Salanoubat M."/>
            <person name="Quetier F."/>
            <person name="Yu Y."/>
            <person name="Kim H.R."/>
            <person name="Rambo T."/>
            <person name="Currie J."/>
            <person name="Collura K."/>
            <person name="Luo M."/>
            <person name="Yang T."/>
            <person name="Ammiraju J.S.S."/>
            <person name="Engler F."/>
            <person name="Soderlund C."/>
            <person name="Wing R.A."/>
            <person name="Palmer L.E."/>
            <person name="de la Bastide M."/>
            <person name="Spiegel L."/>
            <person name="Nascimento L."/>
            <person name="Zutavern T."/>
            <person name="O'Shaughnessy A."/>
            <person name="Dike S."/>
            <person name="Dedhia N."/>
            <person name="Preston R."/>
            <person name="Balija V."/>
            <person name="McCombie W.R."/>
            <person name="Chow T."/>
            <person name="Chen H."/>
            <person name="Chung M."/>
            <person name="Chen C."/>
            <person name="Shaw J."/>
            <person name="Wu H."/>
            <person name="Hsiao K."/>
            <person name="Chao Y."/>
            <person name="Chu M."/>
            <person name="Cheng C."/>
            <person name="Hour A."/>
            <person name="Lee P."/>
            <person name="Lin S."/>
            <person name="Lin Y."/>
            <person name="Liou J."/>
            <person name="Liu S."/>
            <person name="Hsing Y."/>
            <person name="Raghuvanshi S."/>
            <person name="Mohanty A."/>
            <person name="Bharti A.K."/>
            <person name="Gaur A."/>
            <person name="Gupta V."/>
            <person name="Kumar D."/>
            <person name="Ravi V."/>
            <person name="Vij S."/>
            <person name="Kapur A."/>
            <person name="Khurana P."/>
            <person name="Khurana P."/>
            <person name="Khurana J.P."/>
            <person name="Tyagi A.K."/>
            <person name="Gaikwad K."/>
            <person name="Singh A."/>
            <person name="Dalal V."/>
            <person name="Srivastava S."/>
            <person name="Dixit A."/>
            <person name="Pal A.K."/>
            <person name="Ghazi I.A."/>
            <person name="Yadav M."/>
            <person name="Pandit A."/>
            <person name="Bhargava A."/>
            <person name="Sureshbabu K."/>
            <person name="Batra K."/>
            <person name="Sharma T.R."/>
            <person name="Mohapatra T."/>
            <person name="Singh N.K."/>
            <person name="Messing J."/>
            <person name="Nelson A.B."/>
            <person name="Fuks G."/>
            <person name="Kavchok S."/>
            <person name="Keizer G."/>
            <person name="Linton E."/>
            <person name="Llaca V."/>
            <person name="Song R."/>
            <person name="Tanyolac B."/>
            <person name="Young S."/>
            <person name="Ho-Il K."/>
            <person name="Hahn J.H."/>
            <person name="Sangsakoo G."/>
            <person name="Vanavichit A."/>
            <person name="de Mattos Luiz.A.T."/>
            <person name="Zimmer P.D."/>
            <person name="Malone G."/>
            <person name="Dellagostin O."/>
            <person name="de Oliveira A.C."/>
            <person name="Bevan M."/>
            <person name="Bancroft I."/>
            <person name="Minx P."/>
            <person name="Cordum H."/>
            <person name="Wilson R."/>
            <person name="Cheng Z."/>
            <person name="Jin W."/>
            <person name="Jiang J."/>
            <person name="Leong S.A."/>
            <person name="Iwama H."/>
            <person name="Gojobori T."/>
            <person name="Itoh T."/>
            <person name="Niimura Y."/>
            <person name="Fujii Y."/>
            <person name="Habara T."/>
            <person name="Sakai H."/>
            <person name="Sato Y."/>
            <person name="Wilson G."/>
            <person name="Kumar K."/>
            <person name="McCouch S."/>
            <person name="Juretic N."/>
            <person name="Hoen D."/>
            <person name="Wright S."/>
            <person name="Bruskiewich R."/>
            <person name="Bureau T."/>
            <person name="Miyao A."/>
            <person name="Hirochika H."/>
            <person name="Nishikawa T."/>
            <person name="Kadowaki K."/>
            <person name="Sugiura M."/>
            <person name="Burr B."/>
            <person name="Sasaki T."/>
        </authorList>
    </citation>
    <scope>NUCLEOTIDE SEQUENCE [LARGE SCALE GENOMIC DNA]</scope>
    <source>
        <strain evidence="3">cv. Nipponbare</strain>
    </source>
</reference>
<evidence type="ECO:0000256" key="1">
    <source>
        <dbReference type="SAM" id="MobiDB-lite"/>
    </source>
</evidence>
<feature type="region of interest" description="Disordered" evidence="1">
    <location>
        <begin position="45"/>
        <end position="83"/>
    </location>
</feature>